<evidence type="ECO:0000256" key="6">
    <source>
        <dbReference type="ARBA" id="ARBA00022989"/>
    </source>
</evidence>
<evidence type="ECO:0000256" key="8">
    <source>
        <dbReference type="ARBA" id="ARBA00049036"/>
    </source>
</evidence>
<proteinExistence type="predicted"/>
<dbReference type="FunFam" id="1.10.10.60:FF:000020">
    <property type="entry name" value="Ceramide synthase 5"/>
    <property type="match status" value="1"/>
</dbReference>
<dbReference type="AlphaFoldDB" id="A0A2K6FU18"/>
<comment type="subcellular location">
    <subcellularLocation>
        <location evidence="1">Endoplasmic reticulum membrane</location>
        <topology evidence="1">Multi-pass membrane protein</topology>
    </subcellularLocation>
</comment>
<keyword evidence="14" id="KW-1185">Reference proteome</keyword>
<dbReference type="GO" id="GO:0050291">
    <property type="term" value="F:sphingosine N-acyltransferase activity"/>
    <property type="evidence" value="ECO:0007669"/>
    <property type="project" value="Ensembl"/>
</dbReference>
<feature type="transmembrane region" description="Helical" evidence="11">
    <location>
        <begin position="294"/>
        <end position="315"/>
    </location>
</feature>
<feature type="region of interest" description="Disordered" evidence="10">
    <location>
        <begin position="392"/>
        <end position="411"/>
    </location>
</feature>
<accession>A0A2K6FU18</accession>
<dbReference type="GO" id="GO:0046513">
    <property type="term" value="P:ceramide biosynthetic process"/>
    <property type="evidence" value="ECO:0007669"/>
    <property type="project" value="Ensembl"/>
</dbReference>
<evidence type="ECO:0000259" key="12">
    <source>
        <dbReference type="PROSITE" id="PS50922"/>
    </source>
</evidence>
<gene>
    <name evidence="13" type="primary">CERS2</name>
</gene>
<comment type="pathway">
    <text evidence="3">Sphingolipid metabolism.</text>
</comment>
<feature type="transmembrane region" description="Helical" evidence="11">
    <location>
        <begin position="45"/>
        <end position="68"/>
    </location>
</feature>
<comment type="catalytic activity">
    <reaction evidence="8">
        <text>sphinganine + octadecanoyl-CoA = N-(octadecanoyl)-sphinganine + CoA + H(+)</text>
        <dbReference type="Rhea" id="RHEA:36547"/>
        <dbReference type="ChEBI" id="CHEBI:15378"/>
        <dbReference type="ChEBI" id="CHEBI:57287"/>
        <dbReference type="ChEBI" id="CHEBI:57394"/>
        <dbReference type="ChEBI" id="CHEBI:57817"/>
        <dbReference type="ChEBI" id="CHEBI:67033"/>
    </reaction>
    <physiologicalReaction direction="left-to-right" evidence="8">
        <dbReference type="Rhea" id="RHEA:36548"/>
    </physiologicalReaction>
</comment>
<dbReference type="GO" id="GO:0019216">
    <property type="term" value="P:regulation of lipid metabolic process"/>
    <property type="evidence" value="ECO:0007669"/>
    <property type="project" value="Ensembl"/>
</dbReference>
<dbReference type="STRING" id="379532.ENSPCOP00000017481"/>
<keyword evidence="4" id="KW-0443">Lipid metabolism</keyword>
<dbReference type="Proteomes" id="UP000233160">
    <property type="component" value="Unassembled WGS sequence"/>
</dbReference>
<comment type="pathway">
    <text evidence="2">Lipid metabolism; sphingolipid metabolism.</text>
</comment>
<evidence type="ECO:0000256" key="9">
    <source>
        <dbReference type="PROSITE-ProRule" id="PRU00205"/>
    </source>
</evidence>
<dbReference type="PANTHER" id="PTHR12560">
    <property type="entry name" value="LONGEVITY ASSURANCE FACTOR 1 LAG1"/>
    <property type="match status" value="1"/>
</dbReference>
<evidence type="ECO:0000256" key="4">
    <source>
        <dbReference type="ARBA" id="ARBA00022516"/>
    </source>
</evidence>
<dbReference type="PROSITE" id="PS50922">
    <property type="entry name" value="TLC"/>
    <property type="match status" value="1"/>
</dbReference>
<dbReference type="SMART" id="SM00724">
    <property type="entry name" value="TLC"/>
    <property type="match status" value="1"/>
</dbReference>
<evidence type="ECO:0000256" key="2">
    <source>
        <dbReference type="ARBA" id="ARBA00004760"/>
    </source>
</evidence>
<organism evidence="13 14">
    <name type="scientific">Propithecus coquereli</name>
    <name type="common">Coquerel's sifaka</name>
    <name type="synonym">Propithecus verreauxi coquereli</name>
    <dbReference type="NCBI Taxonomy" id="379532"/>
    <lineage>
        <taxon>Eukaryota</taxon>
        <taxon>Metazoa</taxon>
        <taxon>Chordata</taxon>
        <taxon>Craniata</taxon>
        <taxon>Vertebrata</taxon>
        <taxon>Euteleostomi</taxon>
        <taxon>Mammalia</taxon>
        <taxon>Eutheria</taxon>
        <taxon>Euarchontoglires</taxon>
        <taxon>Primates</taxon>
        <taxon>Strepsirrhini</taxon>
        <taxon>Lemuriformes</taxon>
        <taxon>Indriidae</taxon>
        <taxon>Propithecus</taxon>
    </lineage>
</organism>
<keyword evidence="4" id="KW-0444">Lipid biosynthesis</keyword>
<feature type="transmembrane region" description="Helical" evidence="11">
    <location>
        <begin position="131"/>
        <end position="151"/>
    </location>
</feature>
<feature type="transmembrane region" description="Helical" evidence="11">
    <location>
        <begin position="255"/>
        <end position="282"/>
    </location>
</feature>
<feature type="compositionally biased region" description="Basic and acidic residues" evidence="10">
    <location>
        <begin position="397"/>
        <end position="411"/>
    </location>
</feature>
<feature type="domain" description="TLC" evidence="12">
    <location>
        <begin position="122"/>
        <end position="323"/>
    </location>
</feature>
<evidence type="ECO:0000313" key="14">
    <source>
        <dbReference type="Proteomes" id="UP000233160"/>
    </source>
</evidence>
<evidence type="ECO:0000313" key="13">
    <source>
        <dbReference type="Ensembl" id="ENSPCOP00000017481.1"/>
    </source>
</evidence>
<name>A0A2K6FU18_PROCO</name>
<dbReference type="PANTHER" id="PTHR12560:SF7">
    <property type="entry name" value="CERAMIDE SYNTHASE 2"/>
    <property type="match status" value="1"/>
</dbReference>
<evidence type="ECO:0000256" key="3">
    <source>
        <dbReference type="ARBA" id="ARBA00004991"/>
    </source>
</evidence>
<evidence type="ECO:0000256" key="10">
    <source>
        <dbReference type="SAM" id="MobiDB-lite"/>
    </source>
</evidence>
<evidence type="ECO:0000256" key="7">
    <source>
        <dbReference type="ARBA" id="ARBA00023136"/>
    </source>
</evidence>
<protein>
    <submittedName>
        <fullName evidence="13">Ceramide synthase 2</fullName>
    </submittedName>
</protein>
<dbReference type="GeneTree" id="ENSGT01030000234515"/>
<dbReference type="UniPathway" id="UPA00222"/>
<evidence type="ECO:0000256" key="11">
    <source>
        <dbReference type="SAM" id="Phobius"/>
    </source>
</evidence>
<dbReference type="Gene3D" id="1.10.10.60">
    <property type="entry name" value="Homeodomain-like"/>
    <property type="match status" value="1"/>
</dbReference>
<reference evidence="13" key="1">
    <citation type="submission" date="2025-08" db="UniProtKB">
        <authorList>
            <consortium name="Ensembl"/>
        </authorList>
    </citation>
    <scope>IDENTIFICATION</scope>
</reference>
<dbReference type="Pfam" id="PF03798">
    <property type="entry name" value="TRAM_LAG1_CLN8"/>
    <property type="match status" value="1"/>
</dbReference>
<feature type="transmembrane region" description="Helical" evidence="11">
    <location>
        <begin position="201"/>
        <end position="220"/>
    </location>
</feature>
<keyword evidence="5 9" id="KW-0812">Transmembrane</keyword>
<dbReference type="GO" id="GO:0005789">
    <property type="term" value="C:endoplasmic reticulum membrane"/>
    <property type="evidence" value="ECO:0007669"/>
    <property type="project" value="UniProtKB-SubCell"/>
</dbReference>
<evidence type="ECO:0000256" key="5">
    <source>
        <dbReference type="ARBA" id="ARBA00022692"/>
    </source>
</evidence>
<dbReference type="InterPro" id="IPR016439">
    <property type="entry name" value="Lag1/Lac1-like"/>
</dbReference>
<evidence type="ECO:0000256" key="1">
    <source>
        <dbReference type="ARBA" id="ARBA00004477"/>
    </source>
</evidence>
<sequence length="411" mass="48176">MLQTLYDYFWWERLWLPVNLTWADLEDRDGRVYAKASDLYITLPLALLFLIVRYFFEIYVATPLAALLNVKEKTRLRAPPNATLEHFYLSSGKQPKQSGLSGRQVERWFRRRRNQDRPSLLKKFREASWRFTFYLIAFIAGMAVIVDKPWFYDMKKVWEGYPIQSTIPSQYWYYMIELSFYWSLLFSIASDVKRKDFKEQIIHHVATIILISFSWFANYIRAGTLIMALHDSSDYLLESAKMFNYAGWKNTCNNIFIVFAVVFIITRLVILPFWILHCTLVYPLELYPAFFGYYFFNSMMGVLQLLHIFWAYLILRMAYKFITGKELGGVARPETWGQSSIVRKTQFLKKGQFKEGHPLKKTPSAFDGSTAAKQFLAFHAAHLVVVVPSKFCPSSDSPEKEEKDGCGKNSR</sequence>
<reference evidence="13" key="2">
    <citation type="submission" date="2025-09" db="UniProtKB">
        <authorList>
            <consortium name="Ensembl"/>
        </authorList>
    </citation>
    <scope>IDENTIFICATION</scope>
</reference>
<keyword evidence="6 11" id="KW-1133">Transmembrane helix</keyword>
<keyword evidence="7 9" id="KW-0472">Membrane</keyword>
<dbReference type="Ensembl" id="ENSPCOT00000028118.1">
    <property type="protein sequence ID" value="ENSPCOP00000017481.1"/>
    <property type="gene ID" value="ENSPCOG00000020561.1"/>
</dbReference>
<dbReference type="InterPro" id="IPR006634">
    <property type="entry name" value="TLC-dom"/>
</dbReference>